<keyword evidence="1" id="KW-0472">Membrane</keyword>
<dbReference type="EMBL" id="JBBNAE010000003">
    <property type="protein sequence ID" value="KAK9138426.1"/>
    <property type="molecule type" value="Genomic_DNA"/>
</dbReference>
<keyword evidence="1" id="KW-0812">Transmembrane</keyword>
<gene>
    <name evidence="2" type="ORF">Sjap_009020</name>
</gene>
<feature type="transmembrane region" description="Helical" evidence="1">
    <location>
        <begin position="24"/>
        <end position="49"/>
    </location>
</feature>
<name>A0AAP0JQM7_9MAGN</name>
<keyword evidence="1" id="KW-1133">Transmembrane helix</keyword>
<dbReference type="Proteomes" id="UP001417504">
    <property type="component" value="Unassembled WGS sequence"/>
</dbReference>
<dbReference type="AlphaFoldDB" id="A0AAP0JQM7"/>
<comment type="caution">
    <text evidence="2">The sequence shown here is derived from an EMBL/GenBank/DDBJ whole genome shotgun (WGS) entry which is preliminary data.</text>
</comment>
<evidence type="ECO:0000313" key="3">
    <source>
        <dbReference type="Proteomes" id="UP001417504"/>
    </source>
</evidence>
<protein>
    <submittedName>
        <fullName evidence="2">Uncharacterized protein</fullName>
    </submittedName>
</protein>
<evidence type="ECO:0000313" key="2">
    <source>
        <dbReference type="EMBL" id="KAK9138426.1"/>
    </source>
</evidence>
<proteinExistence type="predicted"/>
<accession>A0AAP0JQM7</accession>
<reference evidence="2 3" key="1">
    <citation type="submission" date="2024-01" db="EMBL/GenBank/DDBJ databases">
        <title>Genome assemblies of Stephania.</title>
        <authorList>
            <person name="Yang L."/>
        </authorList>
    </citation>
    <scope>NUCLEOTIDE SEQUENCE [LARGE SCALE GENOMIC DNA]</scope>
    <source>
        <strain evidence="2">QJT</strain>
        <tissue evidence="2">Leaf</tissue>
    </source>
</reference>
<evidence type="ECO:0000256" key="1">
    <source>
        <dbReference type="SAM" id="Phobius"/>
    </source>
</evidence>
<organism evidence="2 3">
    <name type="scientific">Stephania japonica</name>
    <dbReference type="NCBI Taxonomy" id="461633"/>
    <lineage>
        <taxon>Eukaryota</taxon>
        <taxon>Viridiplantae</taxon>
        <taxon>Streptophyta</taxon>
        <taxon>Embryophyta</taxon>
        <taxon>Tracheophyta</taxon>
        <taxon>Spermatophyta</taxon>
        <taxon>Magnoliopsida</taxon>
        <taxon>Ranunculales</taxon>
        <taxon>Menispermaceae</taxon>
        <taxon>Menispermoideae</taxon>
        <taxon>Cissampelideae</taxon>
        <taxon>Stephania</taxon>
    </lineage>
</organism>
<sequence length="51" mass="5899">MLILGPEDDLNEWSRANCYNPYCVYFFLVMFVNIIIIVVVIVLNLLIAFSS</sequence>
<keyword evidence="3" id="KW-1185">Reference proteome</keyword>